<evidence type="ECO:0000313" key="2">
    <source>
        <dbReference type="Proteomes" id="UP000030428"/>
    </source>
</evidence>
<dbReference type="Proteomes" id="UP000030428">
    <property type="component" value="Unassembled WGS sequence"/>
</dbReference>
<accession>A0A4E0QYD6</accession>
<dbReference type="AlphaFoldDB" id="A0A4E0QYD6"/>
<keyword evidence="2" id="KW-1185">Reference proteome</keyword>
<name>A0A4E0QYD6_9GAMM</name>
<comment type="caution">
    <text evidence="1">The sequence shown here is derived from an EMBL/GenBank/DDBJ whole genome shotgun (WGS) entry which is preliminary data.</text>
</comment>
<sequence length="70" mass="8203">MLDFQQTVQQIQQVSVAERIHVIELILQSVKHDINTSLTIKPREFVIRKFSLGTEVHVDRDKLYAERISL</sequence>
<reference evidence="1 2" key="1">
    <citation type="journal article" date="2016" name="Front. Microbiol.">
        <title>Single-Cell (Meta-)Genomics of a Dimorphic Candidatus Thiomargarita nelsonii Reveals Genomic Plasticity.</title>
        <authorList>
            <person name="Flood B.E."/>
            <person name="Fliss P."/>
            <person name="Jones D.S."/>
            <person name="Dick G.J."/>
            <person name="Jain S."/>
            <person name="Kaster A.K."/>
            <person name="Winkel M."/>
            <person name="Mussmann M."/>
            <person name="Bailey J."/>
        </authorList>
    </citation>
    <scope>NUCLEOTIDE SEQUENCE [LARGE SCALE GENOMIC DNA]</scope>
    <source>
        <strain evidence="1">Hydrate Ridge</strain>
    </source>
</reference>
<proteinExistence type="predicted"/>
<gene>
    <name evidence="1" type="ORF">PN36_32395</name>
</gene>
<protein>
    <submittedName>
        <fullName evidence="1">Uncharacterized protein</fullName>
    </submittedName>
</protein>
<organism evidence="1 2">
    <name type="scientific">Candidatus Thiomargarita nelsonii</name>
    <dbReference type="NCBI Taxonomy" id="1003181"/>
    <lineage>
        <taxon>Bacteria</taxon>
        <taxon>Pseudomonadati</taxon>
        <taxon>Pseudomonadota</taxon>
        <taxon>Gammaproteobacteria</taxon>
        <taxon>Thiotrichales</taxon>
        <taxon>Thiotrichaceae</taxon>
        <taxon>Thiomargarita</taxon>
    </lineage>
</organism>
<dbReference type="EMBL" id="JSZA02000284">
    <property type="protein sequence ID" value="TGO01991.1"/>
    <property type="molecule type" value="Genomic_DNA"/>
</dbReference>
<evidence type="ECO:0000313" key="1">
    <source>
        <dbReference type="EMBL" id="TGO01991.1"/>
    </source>
</evidence>